<feature type="compositionally biased region" description="Low complexity" evidence="1">
    <location>
        <begin position="26"/>
        <end position="38"/>
    </location>
</feature>
<dbReference type="Pfam" id="PF14420">
    <property type="entry name" value="Clr5"/>
    <property type="match status" value="1"/>
</dbReference>
<evidence type="ECO:0000256" key="1">
    <source>
        <dbReference type="SAM" id="MobiDB-lite"/>
    </source>
</evidence>
<sequence>MTMFSPENRAAAPASAAPIWSRSALSAGPLSSTSSLSLMPDLAGQSPTAGPTTRPSPTATALPAISPERKSRTLQGPSSKEWARHRETIVGLYREYPLKKVSELMKKQYGFVARLLNMTVIKLTDDGDSKRMYDKRFREWNIFKNGNSEDGPKGQRRRSPGSVSSSAAAGLVGDTDAISQADVRKTIRCAKSVQHGFRKPQAPAPSIVNTPGPSSEHLIRSHSVSSQSPRGSINISDLISERSSTGVEGYSPKTFVSSPEMPCATPDSSTGSDEFVMTRSDAGSAASSPPASLIAYQAQLQTLARAPLPALVSDPRTRTLEVITVSLRDYYEWQLQNIPEGVLPDEYLGNRTAPASTKYWDTIKNAIYLVKIAAGSPRDSQYSERAWPAMSDVGAMAMEAMKSQPFDFLKNLFATLSPANLSARPELRSILLQFLSLQAEESLPTNHPITLICQELRRDENCQEISRRGLQCMLDIFNTRLGRSRAVTIKLTDSLATLLRRNGEIDAARDIILELLKSCRQAYGQDSTQARAVENELSHLYMATNDYELALGHCMSVITARQTSDSLQGTFIHDGISAHTMEDIAEIHHRQGDLKQCIMWLERAASIALEVWGPKSLATCHIVDKMTGLSKEISRELLRTASRWEAILAGGD</sequence>
<dbReference type="Pfam" id="PF13374">
    <property type="entry name" value="TPR_10"/>
    <property type="match status" value="1"/>
</dbReference>
<accession>A0AAV9HQG7</accession>
<keyword evidence="4" id="KW-1185">Reference proteome</keyword>
<feature type="region of interest" description="Disordered" evidence="1">
    <location>
        <begin position="193"/>
        <end position="272"/>
    </location>
</feature>
<feature type="region of interest" description="Disordered" evidence="1">
    <location>
        <begin position="144"/>
        <end position="168"/>
    </location>
</feature>
<feature type="compositionally biased region" description="Polar residues" evidence="1">
    <location>
        <begin position="222"/>
        <end position="246"/>
    </location>
</feature>
<proteinExistence type="predicted"/>
<evidence type="ECO:0000313" key="4">
    <source>
        <dbReference type="Proteomes" id="UP001321749"/>
    </source>
</evidence>
<dbReference type="InterPro" id="IPR025676">
    <property type="entry name" value="Clr5_dom"/>
</dbReference>
<organism evidence="3 4">
    <name type="scientific">Cladorrhinum samala</name>
    <dbReference type="NCBI Taxonomy" id="585594"/>
    <lineage>
        <taxon>Eukaryota</taxon>
        <taxon>Fungi</taxon>
        <taxon>Dikarya</taxon>
        <taxon>Ascomycota</taxon>
        <taxon>Pezizomycotina</taxon>
        <taxon>Sordariomycetes</taxon>
        <taxon>Sordariomycetidae</taxon>
        <taxon>Sordariales</taxon>
        <taxon>Podosporaceae</taxon>
        <taxon>Cladorrhinum</taxon>
    </lineage>
</organism>
<dbReference type="PANTHER" id="PTHR38788">
    <property type="entry name" value="CLR5 DOMAIN-CONTAINING PROTEIN"/>
    <property type="match status" value="1"/>
</dbReference>
<comment type="caution">
    <text evidence="3">The sequence shown here is derived from an EMBL/GenBank/DDBJ whole genome shotgun (WGS) entry which is preliminary data.</text>
</comment>
<dbReference type="SUPFAM" id="SSF48452">
    <property type="entry name" value="TPR-like"/>
    <property type="match status" value="1"/>
</dbReference>
<dbReference type="Gene3D" id="1.25.40.10">
    <property type="entry name" value="Tetratricopeptide repeat domain"/>
    <property type="match status" value="1"/>
</dbReference>
<dbReference type="EMBL" id="MU864974">
    <property type="protein sequence ID" value="KAK4462335.1"/>
    <property type="molecule type" value="Genomic_DNA"/>
</dbReference>
<protein>
    <recommendedName>
        <fullName evidence="2">Clr5 domain-containing protein</fullName>
    </recommendedName>
</protein>
<dbReference type="Proteomes" id="UP001321749">
    <property type="component" value="Unassembled WGS sequence"/>
</dbReference>
<feature type="region of interest" description="Disordered" evidence="1">
    <location>
        <begin position="26"/>
        <end position="81"/>
    </location>
</feature>
<dbReference type="InterPro" id="IPR011990">
    <property type="entry name" value="TPR-like_helical_dom_sf"/>
</dbReference>
<name>A0AAV9HQG7_9PEZI</name>
<feature type="compositionally biased region" description="Polar residues" evidence="1">
    <location>
        <begin position="45"/>
        <end position="59"/>
    </location>
</feature>
<reference evidence="3" key="1">
    <citation type="journal article" date="2023" name="Mol. Phylogenet. Evol.">
        <title>Genome-scale phylogeny and comparative genomics of the fungal order Sordariales.</title>
        <authorList>
            <person name="Hensen N."/>
            <person name="Bonometti L."/>
            <person name="Westerberg I."/>
            <person name="Brannstrom I.O."/>
            <person name="Guillou S."/>
            <person name="Cros-Aarteil S."/>
            <person name="Calhoun S."/>
            <person name="Haridas S."/>
            <person name="Kuo A."/>
            <person name="Mondo S."/>
            <person name="Pangilinan J."/>
            <person name="Riley R."/>
            <person name="LaButti K."/>
            <person name="Andreopoulos B."/>
            <person name="Lipzen A."/>
            <person name="Chen C."/>
            <person name="Yan M."/>
            <person name="Daum C."/>
            <person name="Ng V."/>
            <person name="Clum A."/>
            <person name="Steindorff A."/>
            <person name="Ohm R.A."/>
            <person name="Martin F."/>
            <person name="Silar P."/>
            <person name="Natvig D.O."/>
            <person name="Lalanne C."/>
            <person name="Gautier V."/>
            <person name="Ament-Velasquez S.L."/>
            <person name="Kruys A."/>
            <person name="Hutchinson M.I."/>
            <person name="Powell A.J."/>
            <person name="Barry K."/>
            <person name="Miller A.N."/>
            <person name="Grigoriev I.V."/>
            <person name="Debuchy R."/>
            <person name="Gladieux P."/>
            <person name="Hiltunen Thoren M."/>
            <person name="Johannesson H."/>
        </authorList>
    </citation>
    <scope>NUCLEOTIDE SEQUENCE</scope>
    <source>
        <strain evidence="3">PSN324</strain>
    </source>
</reference>
<dbReference type="AlphaFoldDB" id="A0AAV9HQG7"/>
<reference evidence="3" key="2">
    <citation type="submission" date="2023-06" db="EMBL/GenBank/DDBJ databases">
        <authorList>
            <consortium name="Lawrence Berkeley National Laboratory"/>
            <person name="Mondo S.J."/>
            <person name="Hensen N."/>
            <person name="Bonometti L."/>
            <person name="Westerberg I."/>
            <person name="Brannstrom I.O."/>
            <person name="Guillou S."/>
            <person name="Cros-Aarteil S."/>
            <person name="Calhoun S."/>
            <person name="Haridas S."/>
            <person name="Kuo A."/>
            <person name="Pangilinan J."/>
            <person name="Riley R."/>
            <person name="Labutti K."/>
            <person name="Andreopoulos B."/>
            <person name="Lipzen A."/>
            <person name="Chen C."/>
            <person name="Yanf M."/>
            <person name="Daum C."/>
            <person name="Ng V."/>
            <person name="Clum A."/>
            <person name="Steindorff A."/>
            <person name="Ohm R."/>
            <person name="Martin F."/>
            <person name="Silar P."/>
            <person name="Natvig D."/>
            <person name="Lalanne C."/>
            <person name="Gautier V."/>
            <person name="Ament-Velasquez S.L."/>
            <person name="Kruys A."/>
            <person name="Hutchinson M.I."/>
            <person name="Powell A.J."/>
            <person name="Barry K."/>
            <person name="Miller A.N."/>
            <person name="Grigoriev I.V."/>
            <person name="Debuchy R."/>
            <person name="Gladieux P."/>
            <person name="Thoren M.H."/>
            <person name="Johannesson H."/>
        </authorList>
    </citation>
    <scope>NUCLEOTIDE SEQUENCE</scope>
    <source>
        <strain evidence="3">PSN324</strain>
    </source>
</reference>
<gene>
    <name evidence="3" type="ORF">QBC42DRAFT_296973</name>
</gene>
<dbReference type="PANTHER" id="PTHR38788:SF3">
    <property type="entry name" value="CLR5 DOMAIN-CONTAINING PROTEIN"/>
    <property type="match status" value="1"/>
</dbReference>
<feature type="domain" description="Clr5" evidence="2">
    <location>
        <begin position="79"/>
        <end position="144"/>
    </location>
</feature>
<evidence type="ECO:0000313" key="3">
    <source>
        <dbReference type="EMBL" id="KAK4462335.1"/>
    </source>
</evidence>
<evidence type="ECO:0000259" key="2">
    <source>
        <dbReference type="Pfam" id="PF14420"/>
    </source>
</evidence>